<organism evidence="1 2">
    <name type="scientific">candidate division TA06 bacterium DG_24</name>
    <dbReference type="NCBI Taxonomy" id="1703770"/>
    <lineage>
        <taxon>Bacteria</taxon>
        <taxon>Bacteria division TA06</taxon>
    </lineage>
</organism>
<comment type="caution">
    <text evidence="1">The sequence shown here is derived from an EMBL/GenBank/DDBJ whole genome shotgun (WGS) entry which is preliminary data.</text>
</comment>
<evidence type="ECO:0000313" key="1">
    <source>
        <dbReference type="EMBL" id="KPJ52571.1"/>
    </source>
</evidence>
<sequence>MRSAGSLKIYVNLGEEASRGAVIEVQTRLLAEPWIRMTTVQSHGGFPSHFMVAVKDSYQDELELVQSKIRETVRSVVKDAEPRFSVWIREERVSEDRIGPSGE</sequence>
<proteinExistence type="predicted"/>
<dbReference type="EMBL" id="LIZS01000052">
    <property type="protein sequence ID" value="KPJ52571.1"/>
    <property type="molecule type" value="Genomic_DNA"/>
</dbReference>
<protein>
    <submittedName>
        <fullName evidence="1">Uncharacterized protein</fullName>
    </submittedName>
</protein>
<dbReference type="AlphaFoldDB" id="A0A0S7WR24"/>
<name>A0A0S7WR24_UNCT6</name>
<gene>
    <name evidence="1" type="ORF">AMJ39_07515</name>
</gene>
<reference evidence="1 2" key="1">
    <citation type="journal article" date="2015" name="Microbiome">
        <title>Genomic resolution of linkages in carbon, nitrogen, and sulfur cycling among widespread estuary sediment bacteria.</title>
        <authorList>
            <person name="Baker B.J."/>
            <person name="Lazar C.S."/>
            <person name="Teske A.P."/>
            <person name="Dick G.J."/>
        </authorList>
    </citation>
    <scope>NUCLEOTIDE SEQUENCE [LARGE SCALE GENOMIC DNA]</scope>
    <source>
        <strain evidence="1">DG_24</strain>
    </source>
</reference>
<dbReference type="Proteomes" id="UP000052008">
    <property type="component" value="Unassembled WGS sequence"/>
</dbReference>
<dbReference type="STRING" id="1703770.AMJ39_07515"/>
<accession>A0A0S7WR24</accession>
<evidence type="ECO:0000313" key="2">
    <source>
        <dbReference type="Proteomes" id="UP000052008"/>
    </source>
</evidence>